<reference evidence="1 2" key="1">
    <citation type="submission" date="2020-05" db="EMBL/GenBank/DDBJ databases">
        <title>Flexivirga sp. ID2601S isolated from air conditioner.</title>
        <authorList>
            <person name="Kim D.H."/>
        </authorList>
    </citation>
    <scope>NUCLEOTIDE SEQUENCE [LARGE SCALE GENOMIC DNA]</scope>
    <source>
        <strain evidence="1 2">ID2601S</strain>
    </source>
</reference>
<evidence type="ECO:0000313" key="1">
    <source>
        <dbReference type="EMBL" id="NNG38520.1"/>
    </source>
</evidence>
<gene>
    <name evidence="1" type="ORF">HJ588_04420</name>
</gene>
<organism evidence="1 2">
    <name type="scientific">Flexivirga aerilata</name>
    <dbReference type="NCBI Taxonomy" id="1656889"/>
    <lineage>
        <taxon>Bacteria</taxon>
        <taxon>Bacillati</taxon>
        <taxon>Actinomycetota</taxon>
        <taxon>Actinomycetes</taxon>
        <taxon>Micrococcales</taxon>
        <taxon>Dermacoccaceae</taxon>
        <taxon>Flexivirga</taxon>
    </lineage>
</organism>
<evidence type="ECO:0000313" key="2">
    <source>
        <dbReference type="Proteomes" id="UP000557772"/>
    </source>
</evidence>
<sequence length="103" mass="10569">MSNESSPDTTRDLSELIAARVEDVRGVQGLHGGAFGQVGTYLPGRRVTGIRRSEHGWDIHVVLAAGAPIAATADAVRDAARAAGAQGPVDVAVEDIADHADSA</sequence>
<evidence type="ECO:0008006" key="3">
    <source>
        <dbReference type="Google" id="ProtNLM"/>
    </source>
</evidence>
<protein>
    <recommendedName>
        <fullName evidence="3">Asp23/Gls24 family envelope stress response protein</fullName>
    </recommendedName>
</protein>
<keyword evidence="2" id="KW-1185">Reference proteome</keyword>
<accession>A0A849AJE1</accession>
<dbReference type="AlphaFoldDB" id="A0A849AJE1"/>
<comment type="caution">
    <text evidence="1">The sequence shown here is derived from an EMBL/GenBank/DDBJ whole genome shotgun (WGS) entry which is preliminary data.</text>
</comment>
<dbReference type="Proteomes" id="UP000557772">
    <property type="component" value="Unassembled WGS sequence"/>
</dbReference>
<proteinExistence type="predicted"/>
<dbReference type="EMBL" id="JABENB010000001">
    <property type="protein sequence ID" value="NNG38520.1"/>
    <property type="molecule type" value="Genomic_DNA"/>
</dbReference>
<name>A0A849AJE1_9MICO</name>
<dbReference type="RefSeq" id="WP_171152383.1">
    <property type="nucleotide sequence ID" value="NZ_JABENB010000001.1"/>
</dbReference>